<dbReference type="SUPFAM" id="SSF56219">
    <property type="entry name" value="DNase I-like"/>
    <property type="match status" value="1"/>
</dbReference>
<sequence length="281" mass="30195">MSTLRVASYNIRHGVGSDGRLDLPRTAAAIAALGADVIGLQEVDDTFAERSAYEDQAARLAQMLGLQVCFAATIDLPAAAGRERRRRYGLALLSRYEIVGHELHPLPGHPAHPAPRESRSVLRARLVPPGWPPLDVLVTHLDNESHEHRLAQILPIVRCADELDGPAVLLGDMNADPRAPELAPLAAAGWRDAATESGARAGSRRRGAPRRVSPLIRALPLPPSTPATFPARRPLRRLDSIWLLGALHGGELDVARTRASDHRPVVATIHRLGGEDAAPTG</sequence>
<dbReference type="EMBL" id="DWZH01000027">
    <property type="protein sequence ID" value="HJB09594.1"/>
    <property type="molecule type" value="Genomic_DNA"/>
</dbReference>
<evidence type="ECO:0000313" key="3">
    <source>
        <dbReference type="Proteomes" id="UP000823823"/>
    </source>
</evidence>
<keyword evidence="2" id="KW-0540">Nuclease</keyword>
<feature type="domain" description="Endonuclease/exonuclease/phosphatase" evidence="1">
    <location>
        <begin position="7"/>
        <end position="243"/>
    </location>
</feature>
<gene>
    <name evidence="2" type="ORF">H9786_03525</name>
</gene>
<reference evidence="2" key="1">
    <citation type="journal article" date="2021" name="PeerJ">
        <title>Extensive microbial diversity within the chicken gut microbiome revealed by metagenomics and culture.</title>
        <authorList>
            <person name="Gilroy R."/>
            <person name="Ravi A."/>
            <person name="Getino M."/>
            <person name="Pursley I."/>
            <person name="Horton D.L."/>
            <person name="Alikhan N.F."/>
            <person name="Baker D."/>
            <person name="Gharbi K."/>
            <person name="Hall N."/>
            <person name="Watson M."/>
            <person name="Adriaenssens E.M."/>
            <person name="Foster-Nyarko E."/>
            <person name="Jarju S."/>
            <person name="Secka A."/>
            <person name="Antonio M."/>
            <person name="Oren A."/>
            <person name="Chaudhuri R.R."/>
            <person name="La Ragione R."/>
            <person name="Hildebrand F."/>
            <person name="Pallen M.J."/>
        </authorList>
    </citation>
    <scope>NUCLEOTIDE SEQUENCE</scope>
    <source>
        <strain evidence="2">ChiHjej13B12-24818</strain>
    </source>
</reference>
<evidence type="ECO:0000259" key="1">
    <source>
        <dbReference type="Pfam" id="PF03372"/>
    </source>
</evidence>
<dbReference type="Gene3D" id="3.60.10.10">
    <property type="entry name" value="Endonuclease/exonuclease/phosphatase"/>
    <property type="match status" value="1"/>
</dbReference>
<organism evidence="2 3">
    <name type="scientific">Candidatus Brachybacterium merdavium</name>
    <dbReference type="NCBI Taxonomy" id="2838513"/>
    <lineage>
        <taxon>Bacteria</taxon>
        <taxon>Bacillati</taxon>
        <taxon>Actinomycetota</taxon>
        <taxon>Actinomycetes</taxon>
        <taxon>Micrococcales</taxon>
        <taxon>Dermabacteraceae</taxon>
        <taxon>Brachybacterium</taxon>
    </lineage>
</organism>
<dbReference type="PANTHER" id="PTHR14859:SF15">
    <property type="entry name" value="ENDONUCLEASE_EXONUCLEASE_PHOSPHATASE DOMAIN-CONTAINING PROTEIN"/>
    <property type="match status" value="1"/>
</dbReference>
<dbReference type="GO" id="GO:0016020">
    <property type="term" value="C:membrane"/>
    <property type="evidence" value="ECO:0007669"/>
    <property type="project" value="GOC"/>
</dbReference>
<dbReference type="AlphaFoldDB" id="A0A9D2LBK1"/>
<dbReference type="PANTHER" id="PTHR14859">
    <property type="entry name" value="CALCOFLUOR WHITE HYPERSENSITIVE PROTEIN PRECURSOR"/>
    <property type="match status" value="1"/>
</dbReference>
<dbReference type="GO" id="GO:0006506">
    <property type="term" value="P:GPI anchor biosynthetic process"/>
    <property type="evidence" value="ECO:0007669"/>
    <property type="project" value="TreeGrafter"/>
</dbReference>
<comment type="caution">
    <text evidence="2">The sequence shown here is derived from an EMBL/GenBank/DDBJ whole genome shotgun (WGS) entry which is preliminary data.</text>
</comment>
<reference evidence="2" key="2">
    <citation type="submission" date="2021-04" db="EMBL/GenBank/DDBJ databases">
        <authorList>
            <person name="Gilroy R."/>
        </authorList>
    </citation>
    <scope>NUCLEOTIDE SEQUENCE</scope>
    <source>
        <strain evidence="2">ChiHjej13B12-24818</strain>
    </source>
</reference>
<keyword evidence="2" id="KW-0378">Hydrolase</keyword>
<dbReference type="InterPro" id="IPR036691">
    <property type="entry name" value="Endo/exonu/phosph_ase_sf"/>
</dbReference>
<protein>
    <submittedName>
        <fullName evidence="2">Endonuclease/exonuclease/phosphatase family protein</fullName>
    </submittedName>
</protein>
<dbReference type="InterPro" id="IPR005135">
    <property type="entry name" value="Endo/exonuclease/phosphatase"/>
</dbReference>
<dbReference type="Pfam" id="PF03372">
    <property type="entry name" value="Exo_endo_phos"/>
    <property type="match status" value="1"/>
</dbReference>
<evidence type="ECO:0000313" key="2">
    <source>
        <dbReference type="EMBL" id="HJB09594.1"/>
    </source>
</evidence>
<dbReference type="GO" id="GO:0004519">
    <property type="term" value="F:endonuclease activity"/>
    <property type="evidence" value="ECO:0007669"/>
    <property type="project" value="UniProtKB-KW"/>
</dbReference>
<proteinExistence type="predicted"/>
<name>A0A9D2LBK1_9MICO</name>
<keyword evidence="2" id="KW-0255">Endonuclease</keyword>
<dbReference type="Proteomes" id="UP000823823">
    <property type="component" value="Unassembled WGS sequence"/>
</dbReference>
<dbReference type="InterPro" id="IPR051916">
    <property type="entry name" value="GPI-anchor_lipid_remodeler"/>
</dbReference>
<accession>A0A9D2LBK1</accession>